<accession>A0A955LHA0</accession>
<reference evidence="2" key="1">
    <citation type="submission" date="2020-04" db="EMBL/GenBank/DDBJ databases">
        <authorList>
            <person name="Zhang T."/>
        </authorList>
    </citation>
    <scope>NUCLEOTIDE SEQUENCE</scope>
    <source>
        <strain evidence="2">HKST-UBA01</strain>
    </source>
</reference>
<keyword evidence="1" id="KW-1133">Transmembrane helix</keyword>
<proteinExistence type="predicted"/>
<dbReference type="AlphaFoldDB" id="A0A955LHA0"/>
<protein>
    <submittedName>
        <fullName evidence="2">Uncharacterized protein</fullName>
    </submittedName>
</protein>
<feature type="transmembrane region" description="Helical" evidence="1">
    <location>
        <begin position="9"/>
        <end position="27"/>
    </location>
</feature>
<gene>
    <name evidence="2" type="ORF">KC571_04175</name>
</gene>
<evidence type="ECO:0000256" key="1">
    <source>
        <dbReference type="SAM" id="Phobius"/>
    </source>
</evidence>
<evidence type="ECO:0000313" key="3">
    <source>
        <dbReference type="Proteomes" id="UP000701698"/>
    </source>
</evidence>
<reference evidence="2" key="2">
    <citation type="journal article" date="2021" name="Microbiome">
        <title>Successional dynamics and alternative stable states in a saline activated sludge microbial community over 9 years.</title>
        <authorList>
            <person name="Wang Y."/>
            <person name="Ye J."/>
            <person name="Ju F."/>
            <person name="Liu L."/>
            <person name="Boyd J.A."/>
            <person name="Deng Y."/>
            <person name="Parks D.H."/>
            <person name="Jiang X."/>
            <person name="Yin X."/>
            <person name="Woodcroft B.J."/>
            <person name="Tyson G.W."/>
            <person name="Hugenholtz P."/>
            <person name="Polz M.F."/>
            <person name="Zhang T."/>
        </authorList>
    </citation>
    <scope>NUCLEOTIDE SEQUENCE</scope>
    <source>
        <strain evidence="2">HKST-UBA01</strain>
    </source>
</reference>
<keyword evidence="1" id="KW-0472">Membrane</keyword>
<organism evidence="2 3">
    <name type="scientific">candidate division WWE3 bacterium</name>
    <dbReference type="NCBI Taxonomy" id="2053526"/>
    <lineage>
        <taxon>Bacteria</taxon>
        <taxon>Katanobacteria</taxon>
    </lineage>
</organism>
<dbReference type="EMBL" id="JAGQKX010000135">
    <property type="protein sequence ID" value="MCA9390575.1"/>
    <property type="molecule type" value="Genomic_DNA"/>
</dbReference>
<name>A0A955LHA0_UNCKA</name>
<comment type="caution">
    <text evidence="2">The sequence shown here is derived from an EMBL/GenBank/DDBJ whole genome shotgun (WGS) entry which is preliminary data.</text>
</comment>
<dbReference type="Proteomes" id="UP000701698">
    <property type="component" value="Unassembled WGS sequence"/>
</dbReference>
<sequence length="302" mass="33782">MRDMSIKRFVIGALVIFVIGLGMYTFFPESRDQLPLVGRVDVDGSSDLAQTLNDVTINSLYGYRSSPQFYNAGLDQVQLQALISNDSNEAITQQFEAKIYRFTELWDTKTHPIPYQERQKYISAEPTDESYVFSETNLLNIVNSEERCESDNEFKSYSGPCYHDNNPDNEGHTFGGYALDSKPTYVQISEEFTIASNERAIFTVNWNPEQCGYYQVIVQPFGYQASDSNDVSQEAYIRVKGCDEGELLDTGGITEGFESGDLAGAADLPGTASGWEWFILPGLGLILGGLLMHTGSRDWYIS</sequence>
<keyword evidence="1" id="KW-0812">Transmembrane</keyword>
<evidence type="ECO:0000313" key="2">
    <source>
        <dbReference type="EMBL" id="MCA9390575.1"/>
    </source>
</evidence>